<evidence type="ECO:0000256" key="5">
    <source>
        <dbReference type="ARBA" id="ARBA00023004"/>
    </source>
</evidence>
<dbReference type="SUPFAM" id="SSF54862">
    <property type="entry name" value="4Fe-4S ferredoxins"/>
    <property type="match status" value="1"/>
</dbReference>
<reference evidence="8 9" key="1">
    <citation type="submission" date="2022-06" db="EMBL/GenBank/DDBJ databases">
        <title>Draft genome sequence of type strain Streptomyces rubrisoli DSM 42083.</title>
        <authorList>
            <person name="Duangmal K."/>
            <person name="Klaysubun C."/>
        </authorList>
    </citation>
    <scope>NUCLEOTIDE SEQUENCE [LARGE SCALE GENOMIC DNA]</scope>
    <source>
        <strain evidence="8 9">DSM 42083</strain>
    </source>
</reference>
<keyword evidence="6" id="KW-0411">Iron-sulfur</keyword>
<evidence type="ECO:0000256" key="3">
    <source>
        <dbReference type="ARBA" id="ARBA00022723"/>
    </source>
</evidence>
<name>A0ABT1P954_9ACTN</name>
<evidence type="ECO:0000256" key="7">
    <source>
        <dbReference type="ARBA" id="ARBA00023291"/>
    </source>
</evidence>
<keyword evidence="9" id="KW-1185">Reference proteome</keyword>
<accession>A0ABT1P954</accession>
<evidence type="ECO:0000313" key="9">
    <source>
        <dbReference type="Proteomes" id="UP001206206"/>
    </source>
</evidence>
<dbReference type="EMBL" id="JANFNH010000001">
    <property type="protein sequence ID" value="MCQ4040875.1"/>
    <property type="molecule type" value="Genomic_DNA"/>
</dbReference>
<dbReference type="Gene3D" id="3.30.70.20">
    <property type="match status" value="1"/>
</dbReference>
<comment type="cofactor">
    <cofactor evidence="1">
        <name>[3Fe-4S] cluster</name>
        <dbReference type="ChEBI" id="CHEBI:21137"/>
    </cofactor>
</comment>
<evidence type="ECO:0000256" key="1">
    <source>
        <dbReference type="ARBA" id="ARBA00001927"/>
    </source>
</evidence>
<dbReference type="Pfam" id="PF13459">
    <property type="entry name" value="Fer4_15"/>
    <property type="match status" value="1"/>
</dbReference>
<evidence type="ECO:0000256" key="4">
    <source>
        <dbReference type="ARBA" id="ARBA00022982"/>
    </source>
</evidence>
<dbReference type="InterPro" id="IPR051269">
    <property type="entry name" value="Fe-S_cluster_ET"/>
</dbReference>
<keyword evidence="4" id="KW-0249">Electron transport</keyword>
<organism evidence="8 9">
    <name type="scientific">Streptantibioticus rubrisoli</name>
    <dbReference type="NCBI Taxonomy" id="1387313"/>
    <lineage>
        <taxon>Bacteria</taxon>
        <taxon>Bacillati</taxon>
        <taxon>Actinomycetota</taxon>
        <taxon>Actinomycetes</taxon>
        <taxon>Kitasatosporales</taxon>
        <taxon>Streptomycetaceae</taxon>
        <taxon>Streptantibioticus</taxon>
    </lineage>
</organism>
<keyword evidence="2" id="KW-0813">Transport</keyword>
<protein>
    <submittedName>
        <fullName evidence="8">Ferredoxin</fullName>
    </submittedName>
</protein>
<sequence length="70" mass="7669">MPKRHSLRVDPISCDGHGLCAELLPELIGLDEWGYPVLRATEVPGTLLDHARRAVAACPVLALRLDRASR</sequence>
<gene>
    <name evidence="8" type="ORF">NON19_02240</name>
</gene>
<keyword evidence="3" id="KW-0479">Metal-binding</keyword>
<evidence type="ECO:0000256" key="2">
    <source>
        <dbReference type="ARBA" id="ARBA00022448"/>
    </source>
</evidence>
<dbReference type="PANTHER" id="PTHR36923">
    <property type="entry name" value="FERREDOXIN"/>
    <property type="match status" value="1"/>
</dbReference>
<keyword evidence="7" id="KW-0003">3Fe-4S</keyword>
<comment type="caution">
    <text evidence="8">The sequence shown here is derived from an EMBL/GenBank/DDBJ whole genome shotgun (WGS) entry which is preliminary data.</text>
</comment>
<keyword evidence="5" id="KW-0408">Iron</keyword>
<dbReference type="PANTHER" id="PTHR36923:SF3">
    <property type="entry name" value="FERREDOXIN"/>
    <property type="match status" value="1"/>
</dbReference>
<dbReference type="Proteomes" id="UP001206206">
    <property type="component" value="Unassembled WGS sequence"/>
</dbReference>
<proteinExistence type="predicted"/>
<evidence type="ECO:0000313" key="8">
    <source>
        <dbReference type="EMBL" id="MCQ4040875.1"/>
    </source>
</evidence>
<evidence type="ECO:0000256" key="6">
    <source>
        <dbReference type="ARBA" id="ARBA00023014"/>
    </source>
</evidence>
<dbReference type="RefSeq" id="WP_255925020.1">
    <property type="nucleotide sequence ID" value="NZ_JANFNH010000001.1"/>
</dbReference>